<feature type="domain" description="EF-hand" evidence="8">
    <location>
        <begin position="83"/>
        <end position="118"/>
    </location>
</feature>
<evidence type="ECO:0000256" key="1">
    <source>
        <dbReference type="ARBA" id="ARBA00005869"/>
    </source>
</evidence>
<dbReference type="OrthoDB" id="5464at2759"/>
<dbReference type="GO" id="GO:0005509">
    <property type="term" value="F:calcium ion binding"/>
    <property type="evidence" value="ECO:0007669"/>
    <property type="project" value="InterPro"/>
</dbReference>
<dbReference type="Proteomes" id="UP000738359">
    <property type="component" value="Unassembled WGS sequence"/>
</dbReference>
<keyword evidence="6" id="KW-0285">Flavoprotein</keyword>
<accession>A0A9P6IVW3</accession>
<dbReference type="SUPFAM" id="SSF47473">
    <property type="entry name" value="EF-hand"/>
    <property type="match status" value="1"/>
</dbReference>
<dbReference type="InterPro" id="IPR002048">
    <property type="entry name" value="EF_hand_dom"/>
</dbReference>
<dbReference type="InterPro" id="IPR011992">
    <property type="entry name" value="EF-hand-dom_pair"/>
</dbReference>
<dbReference type="EMBL" id="JAAAHY010001412">
    <property type="protein sequence ID" value="KAF9949408.1"/>
    <property type="molecule type" value="Genomic_DNA"/>
</dbReference>
<dbReference type="PROSITE" id="PS50222">
    <property type="entry name" value="EF_HAND_2"/>
    <property type="match status" value="1"/>
</dbReference>
<dbReference type="InterPro" id="IPR002872">
    <property type="entry name" value="Proline_DH_dom"/>
</dbReference>
<dbReference type="GO" id="GO:0005739">
    <property type="term" value="C:mitochondrion"/>
    <property type="evidence" value="ECO:0007669"/>
    <property type="project" value="TreeGrafter"/>
</dbReference>
<sequence>MNSFKQAGINSILDLSIEADVKDSDLAQENPPAETRARFNQSADAITSGVSTCIATASAMPQSFVAIKLTALVSPLLLKQISNTLHAMEHCFKSLDQDGDGRITLKEFRQWMSMLPNPGATVQPDESLDTAVERLFMEADQDRDGCVDWVDVVCTVSLNRDETRTLFTTDPTTSNNLELIPGVSSDDFEDYKRLLTRMERLCDQAEKTRTRLMIDAEQTYFQPAIDDVTLHLQERYNRVRHVEGPLIYHTYQMYLKDALGRLQRDFARAQRNDYVLAVKLVRGAYMLSERKRASELGLEDPICDGIEATHRSFNTGLDFVLTEIARPSQGRVPKGGEPGGVPQDALRGRPTLSSSRVVLVVASHNMDSTIQTCERMQALGLEPQSGLVMFGQLKGMCDHMSYTLGKHGYGVYKYVPYGPIHHVIPYLIRRAQENTSVLGGVALERALIWEELKLRFLAYTRLQTQPV</sequence>
<comment type="cofactor">
    <cofactor evidence="6">
        <name>FAD</name>
        <dbReference type="ChEBI" id="CHEBI:57692"/>
    </cofactor>
</comment>
<evidence type="ECO:0000256" key="4">
    <source>
        <dbReference type="ARBA" id="ARBA00023002"/>
    </source>
</evidence>
<evidence type="ECO:0000256" key="7">
    <source>
        <dbReference type="SAM" id="MobiDB-lite"/>
    </source>
</evidence>
<dbReference type="GO" id="GO:0004657">
    <property type="term" value="F:proline dehydrogenase activity"/>
    <property type="evidence" value="ECO:0007669"/>
    <property type="project" value="UniProtKB-EC"/>
</dbReference>
<dbReference type="GO" id="GO:0010133">
    <property type="term" value="P:L-proline catabolic process to L-glutamate"/>
    <property type="evidence" value="ECO:0007669"/>
    <property type="project" value="TreeGrafter"/>
</dbReference>
<dbReference type="Gene3D" id="1.10.238.10">
    <property type="entry name" value="EF-hand"/>
    <property type="match status" value="1"/>
</dbReference>
<dbReference type="GO" id="GO:0071949">
    <property type="term" value="F:FAD binding"/>
    <property type="evidence" value="ECO:0007669"/>
    <property type="project" value="TreeGrafter"/>
</dbReference>
<dbReference type="Gene3D" id="3.20.20.220">
    <property type="match status" value="1"/>
</dbReference>
<dbReference type="InterPro" id="IPR015659">
    <property type="entry name" value="Proline_oxidase"/>
</dbReference>
<dbReference type="CDD" id="cd00051">
    <property type="entry name" value="EFh"/>
    <property type="match status" value="1"/>
</dbReference>
<dbReference type="PANTHER" id="PTHR13914:SF0">
    <property type="entry name" value="PROLINE DEHYDROGENASE 1, MITOCHONDRIAL"/>
    <property type="match status" value="1"/>
</dbReference>
<dbReference type="Pfam" id="PF01619">
    <property type="entry name" value="Pro_dh"/>
    <property type="match status" value="1"/>
</dbReference>
<organism evidence="9 10">
    <name type="scientific">Mortierella alpina</name>
    <name type="common">Oleaginous fungus</name>
    <name type="synonym">Mortierella renispora</name>
    <dbReference type="NCBI Taxonomy" id="64518"/>
    <lineage>
        <taxon>Eukaryota</taxon>
        <taxon>Fungi</taxon>
        <taxon>Fungi incertae sedis</taxon>
        <taxon>Mucoromycota</taxon>
        <taxon>Mortierellomycotina</taxon>
        <taxon>Mortierellomycetes</taxon>
        <taxon>Mortierellales</taxon>
        <taxon>Mortierellaceae</taxon>
        <taxon>Mortierella</taxon>
    </lineage>
</organism>
<dbReference type="PROSITE" id="PS00018">
    <property type="entry name" value="EF_HAND_1"/>
    <property type="match status" value="2"/>
</dbReference>
<comment type="caution">
    <text evidence="9">The sequence shown here is derived from an EMBL/GenBank/DDBJ whole genome shotgun (WGS) entry which is preliminary data.</text>
</comment>
<evidence type="ECO:0000256" key="5">
    <source>
        <dbReference type="ARBA" id="ARBA00023062"/>
    </source>
</evidence>
<keyword evidence="3" id="KW-0106">Calcium</keyword>
<comment type="function">
    <text evidence="6">Converts proline to delta-1-pyrroline-5-carboxylate.</text>
</comment>
<evidence type="ECO:0000256" key="6">
    <source>
        <dbReference type="RuleBase" id="RU364054"/>
    </source>
</evidence>
<dbReference type="InterPro" id="IPR029041">
    <property type="entry name" value="FAD-linked_oxidoreductase-like"/>
</dbReference>
<evidence type="ECO:0000256" key="3">
    <source>
        <dbReference type="ARBA" id="ARBA00022837"/>
    </source>
</evidence>
<comment type="similarity">
    <text evidence="1 6">Belongs to the proline oxidase family.</text>
</comment>
<reference evidence="9" key="1">
    <citation type="journal article" date="2020" name="Fungal Divers.">
        <title>Resolving the Mortierellaceae phylogeny through synthesis of multi-gene phylogenetics and phylogenomics.</title>
        <authorList>
            <person name="Vandepol N."/>
            <person name="Liber J."/>
            <person name="Desiro A."/>
            <person name="Na H."/>
            <person name="Kennedy M."/>
            <person name="Barry K."/>
            <person name="Grigoriev I.V."/>
            <person name="Miller A.N."/>
            <person name="O'Donnell K."/>
            <person name="Stajich J.E."/>
            <person name="Bonito G."/>
        </authorList>
    </citation>
    <scope>NUCLEOTIDE SEQUENCE</scope>
    <source>
        <strain evidence="9">CK1249</strain>
    </source>
</reference>
<dbReference type="SUPFAM" id="SSF51730">
    <property type="entry name" value="FAD-linked oxidoreductase"/>
    <property type="match status" value="1"/>
</dbReference>
<proteinExistence type="inferred from homology"/>
<name>A0A9P6IVW3_MORAP</name>
<evidence type="ECO:0000313" key="10">
    <source>
        <dbReference type="Proteomes" id="UP000738359"/>
    </source>
</evidence>
<keyword evidence="10" id="KW-1185">Reference proteome</keyword>
<keyword evidence="6" id="KW-0274">FAD</keyword>
<evidence type="ECO:0000259" key="8">
    <source>
        <dbReference type="PROSITE" id="PS50222"/>
    </source>
</evidence>
<keyword evidence="5 6" id="KW-0642">Proline metabolism</keyword>
<dbReference type="Pfam" id="PF13499">
    <property type="entry name" value="EF-hand_7"/>
    <property type="match status" value="1"/>
</dbReference>
<dbReference type="EC" id="1.5.5.2" evidence="2 6"/>
<feature type="region of interest" description="Disordered" evidence="7">
    <location>
        <begin position="328"/>
        <end position="347"/>
    </location>
</feature>
<protein>
    <recommendedName>
        <fullName evidence="2 6">Proline dehydrogenase</fullName>
        <ecNumber evidence="2 6">1.5.5.2</ecNumber>
    </recommendedName>
</protein>
<evidence type="ECO:0000256" key="2">
    <source>
        <dbReference type="ARBA" id="ARBA00012695"/>
    </source>
</evidence>
<keyword evidence="4 6" id="KW-0560">Oxidoreductase</keyword>
<dbReference type="InterPro" id="IPR018247">
    <property type="entry name" value="EF_Hand_1_Ca_BS"/>
</dbReference>
<evidence type="ECO:0000313" key="9">
    <source>
        <dbReference type="EMBL" id="KAF9949408.1"/>
    </source>
</evidence>
<dbReference type="PANTHER" id="PTHR13914">
    <property type="entry name" value="PROLINE OXIDASE"/>
    <property type="match status" value="1"/>
</dbReference>
<comment type="catalytic activity">
    <reaction evidence="6">
        <text>L-proline + a quinone = (S)-1-pyrroline-5-carboxylate + a quinol + H(+)</text>
        <dbReference type="Rhea" id="RHEA:23784"/>
        <dbReference type="ChEBI" id="CHEBI:15378"/>
        <dbReference type="ChEBI" id="CHEBI:17388"/>
        <dbReference type="ChEBI" id="CHEBI:24646"/>
        <dbReference type="ChEBI" id="CHEBI:60039"/>
        <dbReference type="ChEBI" id="CHEBI:132124"/>
        <dbReference type="EC" id="1.5.5.2"/>
    </reaction>
</comment>
<gene>
    <name evidence="9" type="ORF">BGZ70_001798</name>
</gene>
<dbReference type="AlphaFoldDB" id="A0A9P6IVW3"/>
<dbReference type="SMART" id="SM00054">
    <property type="entry name" value="EFh"/>
    <property type="match status" value="2"/>
</dbReference>